<keyword evidence="1" id="KW-0812">Transmembrane</keyword>
<dbReference type="EMBL" id="BARV01018127">
    <property type="protein sequence ID" value="GAI30923.1"/>
    <property type="molecule type" value="Genomic_DNA"/>
</dbReference>
<gene>
    <name evidence="2" type="ORF">S06H3_30731</name>
</gene>
<name>X1MI17_9ZZZZ</name>
<keyword evidence="1" id="KW-0472">Membrane</keyword>
<evidence type="ECO:0000313" key="2">
    <source>
        <dbReference type="EMBL" id="GAI30923.1"/>
    </source>
</evidence>
<protein>
    <submittedName>
        <fullName evidence="2">Uncharacterized protein</fullName>
    </submittedName>
</protein>
<evidence type="ECO:0000256" key="1">
    <source>
        <dbReference type="SAM" id="Phobius"/>
    </source>
</evidence>
<proteinExistence type="predicted"/>
<reference evidence="2" key="1">
    <citation type="journal article" date="2014" name="Front. Microbiol.">
        <title>High frequency of phylogenetically diverse reductive dehalogenase-homologous genes in deep subseafloor sedimentary metagenomes.</title>
        <authorList>
            <person name="Kawai M."/>
            <person name="Futagami T."/>
            <person name="Toyoda A."/>
            <person name="Takaki Y."/>
            <person name="Nishi S."/>
            <person name="Hori S."/>
            <person name="Arai W."/>
            <person name="Tsubouchi T."/>
            <person name="Morono Y."/>
            <person name="Uchiyama I."/>
            <person name="Ito T."/>
            <person name="Fujiyama A."/>
            <person name="Inagaki F."/>
            <person name="Takami H."/>
        </authorList>
    </citation>
    <scope>NUCLEOTIDE SEQUENCE</scope>
    <source>
        <strain evidence="2">Expedition CK06-06</strain>
    </source>
</reference>
<accession>X1MI17</accession>
<organism evidence="2">
    <name type="scientific">marine sediment metagenome</name>
    <dbReference type="NCBI Taxonomy" id="412755"/>
    <lineage>
        <taxon>unclassified sequences</taxon>
        <taxon>metagenomes</taxon>
        <taxon>ecological metagenomes</taxon>
    </lineage>
</organism>
<keyword evidence="1" id="KW-1133">Transmembrane helix</keyword>
<feature type="non-terminal residue" evidence="2">
    <location>
        <position position="40"/>
    </location>
</feature>
<feature type="transmembrane region" description="Helical" evidence="1">
    <location>
        <begin position="12"/>
        <end position="37"/>
    </location>
</feature>
<comment type="caution">
    <text evidence="2">The sequence shown here is derived from an EMBL/GenBank/DDBJ whole genome shotgun (WGS) entry which is preliminary data.</text>
</comment>
<dbReference type="AlphaFoldDB" id="X1MI17"/>
<sequence length="40" mass="4296">MRLEKTKIVAAILALGILLFAGWMMVTLGGIWLGLIIGLV</sequence>